<evidence type="ECO:0000313" key="1">
    <source>
        <dbReference type="EMBL" id="KJK48219.1"/>
    </source>
</evidence>
<sequence>MFVRGYQRLTDRLDSEEEHVKTRTTALAALCAAIPLVVAPAAANAIACYGNLSDTVGTLTKITREEFMSRVCGTGLHPGTDQRDVQQLKDVVLPGAVSGLGGLELIYKRAKPALDGVVEKCYSPQDYCSPDAVGRATRCMKSELPDMAMTALGPEALASSCEGLKAAAATDPVALRDRARAAAEAYIGFLRTRPS</sequence>
<proteinExistence type="predicted"/>
<dbReference type="EMBL" id="JYJG01000114">
    <property type="protein sequence ID" value="KJK48219.1"/>
    <property type="molecule type" value="Genomic_DNA"/>
</dbReference>
<evidence type="ECO:0000313" key="2">
    <source>
        <dbReference type="Proteomes" id="UP000033393"/>
    </source>
</evidence>
<protein>
    <submittedName>
        <fullName evidence="1">Uncharacterized protein</fullName>
    </submittedName>
</protein>
<dbReference type="AlphaFoldDB" id="A0A0F0GXN1"/>
<gene>
    <name evidence="1" type="ORF">UK23_17625</name>
</gene>
<dbReference type="Proteomes" id="UP000033393">
    <property type="component" value="Unassembled WGS sequence"/>
</dbReference>
<name>A0A0F0GXN1_LENAE</name>
<organism evidence="1 2">
    <name type="scientific">Lentzea aerocolonigenes</name>
    <name type="common">Lechevalieria aerocolonigenes</name>
    <name type="synonym">Saccharothrix aerocolonigenes</name>
    <dbReference type="NCBI Taxonomy" id="68170"/>
    <lineage>
        <taxon>Bacteria</taxon>
        <taxon>Bacillati</taxon>
        <taxon>Actinomycetota</taxon>
        <taxon>Actinomycetes</taxon>
        <taxon>Pseudonocardiales</taxon>
        <taxon>Pseudonocardiaceae</taxon>
        <taxon>Lentzea</taxon>
    </lineage>
</organism>
<comment type="caution">
    <text evidence="1">The sequence shown here is derived from an EMBL/GenBank/DDBJ whole genome shotgun (WGS) entry which is preliminary data.</text>
</comment>
<accession>A0A0F0GXN1</accession>
<reference evidence="1 2" key="1">
    <citation type="submission" date="2015-02" db="EMBL/GenBank/DDBJ databases">
        <authorList>
            <person name="Ju K.-S."/>
            <person name="Doroghazi J.R."/>
            <person name="Metcalf W."/>
        </authorList>
    </citation>
    <scope>NUCLEOTIDE SEQUENCE [LARGE SCALE GENOMIC DNA]</scope>
    <source>
        <strain evidence="1 2">NRRL B-16140</strain>
    </source>
</reference>
<keyword evidence="2" id="KW-1185">Reference proteome</keyword>
<dbReference type="PATRIC" id="fig|68170.10.peg.4426"/>